<evidence type="ECO:0000256" key="8">
    <source>
        <dbReference type="ARBA" id="ARBA00023242"/>
    </source>
</evidence>
<gene>
    <name evidence="10" type="ORF">FWILDA_LOCUS16236</name>
</gene>
<evidence type="ECO:0000256" key="5">
    <source>
        <dbReference type="ARBA" id="ARBA00020265"/>
    </source>
</evidence>
<comment type="caution">
    <text evidence="10">The sequence shown here is derived from an EMBL/GenBank/DDBJ whole genome shotgun (WGS) entry which is preliminary data.</text>
</comment>
<accession>A0A9W4X449</accession>
<proteinExistence type="inferred from homology"/>
<keyword evidence="6" id="KW-0963">Cytoplasm</keyword>
<dbReference type="InterPro" id="IPR008728">
    <property type="entry name" value="Elongator_complex_protein_4"/>
</dbReference>
<evidence type="ECO:0000313" key="10">
    <source>
        <dbReference type="EMBL" id="CAI2193758.1"/>
    </source>
</evidence>
<name>A0A9W4X449_9GLOM</name>
<dbReference type="InterPro" id="IPR027417">
    <property type="entry name" value="P-loop_NTPase"/>
</dbReference>
<dbReference type="EMBL" id="CAMKVN010009990">
    <property type="protein sequence ID" value="CAI2193758.1"/>
    <property type="molecule type" value="Genomic_DNA"/>
</dbReference>
<evidence type="ECO:0000256" key="1">
    <source>
        <dbReference type="ARBA" id="ARBA00004123"/>
    </source>
</evidence>
<protein>
    <recommendedName>
        <fullName evidence="5">Elongator complex protein 4</fullName>
    </recommendedName>
</protein>
<evidence type="ECO:0000256" key="4">
    <source>
        <dbReference type="ARBA" id="ARBA00007573"/>
    </source>
</evidence>
<evidence type="ECO:0000256" key="9">
    <source>
        <dbReference type="SAM" id="MobiDB-lite"/>
    </source>
</evidence>
<dbReference type="GO" id="GO:0033588">
    <property type="term" value="C:elongator holoenzyme complex"/>
    <property type="evidence" value="ECO:0007669"/>
    <property type="project" value="InterPro"/>
</dbReference>
<feature type="region of interest" description="Disordered" evidence="9">
    <location>
        <begin position="376"/>
        <end position="418"/>
    </location>
</feature>
<dbReference type="Proteomes" id="UP001153678">
    <property type="component" value="Unassembled WGS sequence"/>
</dbReference>
<dbReference type="PANTHER" id="PTHR12896">
    <property type="entry name" value="PAX6 NEIGHBOR PROTEIN PAXNEB"/>
    <property type="match status" value="1"/>
</dbReference>
<keyword evidence="11" id="KW-1185">Reference proteome</keyword>
<dbReference type="GO" id="GO:0008023">
    <property type="term" value="C:transcription elongation factor complex"/>
    <property type="evidence" value="ECO:0007669"/>
    <property type="project" value="TreeGrafter"/>
</dbReference>
<dbReference type="AlphaFoldDB" id="A0A9W4X449"/>
<evidence type="ECO:0000256" key="2">
    <source>
        <dbReference type="ARBA" id="ARBA00004496"/>
    </source>
</evidence>
<keyword evidence="8" id="KW-0539">Nucleus</keyword>
<keyword evidence="7" id="KW-0819">tRNA processing</keyword>
<dbReference type="PANTHER" id="PTHR12896:SF1">
    <property type="entry name" value="ELONGATOR COMPLEX PROTEIN 4"/>
    <property type="match status" value="1"/>
</dbReference>
<evidence type="ECO:0000256" key="7">
    <source>
        <dbReference type="ARBA" id="ARBA00022694"/>
    </source>
</evidence>
<comment type="similarity">
    <text evidence="4">Belongs to the ELP4 family.</text>
</comment>
<dbReference type="GO" id="GO:0002098">
    <property type="term" value="P:tRNA wobble uridine modification"/>
    <property type="evidence" value="ECO:0007669"/>
    <property type="project" value="InterPro"/>
</dbReference>
<dbReference type="OrthoDB" id="289162at2759"/>
<comment type="pathway">
    <text evidence="3">tRNA modification; 5-methoxycarbonylmethyl-2-thiouridine-tRNA biosynthesis.</text>
</comment>
<organism evidence="10 11">
    <name type="scientific">Funneliformis geosporum</name>
    <dbReference type="NCBI Taxonomy" id="1117311"/>
    <lineage>
        <taxon>Eukaryota</taxon>
        <taxon>Fungi</taxon>
        <taxon>Fungi incertae sedis</taxon>
        <taxon>Mucoromycota</taxon>
        <taxon>Glomeromycotina</taxon>
        <taxon>Glomeromycetes</taxon>
        <taxon>Glomerales</taxon>
        <taxon>Glomeraceae</taxon>
        <taxon>Funneliformis</taxon>
    </lineage>
</organism>
<evidence type="ECO:0000313" key="11">
    <source>
        <dbReference type="Proteomes" id="UP001153678"/>
    </source>
</evidence>
<dbReference type="Pfam" id="PF05625">
    <property type="entry name" value="PAXNEB"/>
    <property type="match status" value="1"/>
</dbReference>
<feature type="compositionally biased region" description="Basic and acidic residues" evidence="9">
    <location>
        <begin position="378"/>
        <end position="398"/>
    </location>
</feature>
<dbReference type="CDD" id="cd19494">
    <property type="entry name" value="Elp4"/>
    <property type="match status" value="1"/>
</dbReference>
<reference evidence="10" key="1">
    <citation type="submission" date="2022-08" db="EMBL/GenBank/DDBJ databases">
        <authorList>
            <person name="Kallberg Y."/>
            <person name="Tangrot J."/>
            <person name="Rosling A."/>
        </authorList>
    </citation>
    <scope>NUCLEOTIDE SEQUENCE</scope>
    <source>
        <strain evidence="10">Wild A</strain>
    </source>
</reference>
<dbReference type="GO" id="GO:0005737">
    <property type="term" value="C:cytoplasm"/>
    <property type="evidence" value="ECO:0007669"/>
    <property type="project" value="UniProtKB-SubCell"/>
</dbReference>
<evidence type="ECO:0000256" key="3">
    <source>
        <dbReference type="ARBA" id="ARBA00005043"/>
    </source>
</evidence>
<dbReference type="Gene3D" id="3.40.50.300">
    <property type="entry name" value="P-loop containing nucleotide triphosphate hydrolases"/>
    <property type="match status" value="1"/>
</dbReference>
<comment type="subcellular location">
    <subcellularLocation>
        <location evidence="2">Cytoplasm</location>
    </subcellularLocation>
    <subcellularLocation>
        <location evidence="1">Nucleus</location>
    </subcellularLocation>
</comment>
<sequence length="418" mass="46718">MSSFKKRVQTKQTKIPQGTRLSPYNGQLLISTGLYLDFYKIIFKHILGGGIPIGSVLLIKEDRHTEYARLLLKYFLVQGIVSGHHVLLSTAEEREPKNFIMGLPWLSNESDDIGAEDDDNTIELEEKMTIAWRYKGLKKFESSVKSKPNLLLNKQISSNETNPHQIEKPFCSTFDLTKSIPQHIMDNALLTLVNVNELNENSYHTLLDRIRNVIEENHLNSLLVPPSNVERNALRIGIHSIASPSWQSRSSHDIFAFLHALRGLLRFSFGAAVITIPAYLYSSSSSEPCSFIRRIEHMCDAVVEVESFAGSPATNNAIYSATYHGLFHVHKLPTLNSLISSSTKLSVLSSGSGNNLGFKLRRKKFTIETFHLPPEGGVNERRVGPETNKSVKKDDKNKPGIGSGCGSIPGRNVDPYDF</sequence>
<evidence type="ECO:0000256" key="6">
    <source>
        <dbReference type="ARBA" id="ARBA00022490"/>
    </source>
</evidence>